<reference evidence="1 2" key="1">
    <citation type="journal article" date="2024" name="Ann. Entomol. Soc. Am.">
        <title>Genomic analyses of the southern and eastern yellowjacket wasps (Hymenoptera: Vespidae) reveal evolutionary signatures of social life.</title>
        <authorList>
            <person name="Catto M.A."/>
            <person name="Caine P.B."/>
            <person name="Orr S.E."/>
            <person name="Hunt B.G."/>
            <person name="Goodisman M.A.D."/>
        </authorList>
    </citation>
    <scope>NUCLEOTIDE SEQUENCE [LARGE SCALE GENOMIC DNA]</scope>
    <source>
        <strain evidence="1">232</strain>
        <tissue evidence="1">Head and thorax</tissue>
    </source>
</reference>
<comment type="caution">
    <text evidence="1">The sequence shown here is derived from an EMBL/GenBank/DDBJ whole genome shotgun (WGS) entry which is preliminary data.</text>
</comment>
<evidence type="ECO:0000313" key="2">
    <source>
        <dbReference type="Proteomes" id="UP001607303"/>
    </source>
</evidence>
<sequence length="379" mass="44382">MLKLLKKLHHQLGLNKVIMKNTGNNENLSELFMDVSSDCSKDSVPMQVRNYEFSKDDIIVPIYQGNRRILLSDSEDDIVSSDYDTNENIIVNGVDDRVNKAELFLQRNTRVYGTIRANREFLPNLKNMIIKEHKTKFAVKRQAPKRQNAIERIRPAPRYEPSERLSQDLKKKTSISTNCKVYHYRMPVLTKKHRSQHPTDVLFHNSCYQNKGLHMRLFMHFERTILTPATNKRYPAQSKSRHPSFDKDYAPSFFQRLPIQLTIYNEIQNLQQLYLFIAFSHSFAGTEQLIFWREPPSLVPSPLFIASRSIVLTIKKRQESKSPEEQTISLARCEKHPMLITDTSRLTFDNIINIRGPFPKTKRENKYILSIQDQQQKSV</sequence>
<dbReference type="EMBL" id="JAYRBN010000031">
    <property type="protein sequence ID" value="KAL2748770.1"/>
    <property type="molecule type" value="Genomic_DNA"/>
</dbReference>
<dbReference type="AlphaFoldDB" id="A0ABD2CUI2"/>
<dbReference type="Proteomes" id="UP001607303">
    <property type="component" value="Unassembled WGS sequence"/>
</dbReference>
<proteinExistence type="predicted"/>
<evidence type="ECO:0000313" key="1">
    <source>
        <dbReference type="EMBL" id="KAL2748770.1"/>
    </source>
</evidence>
<name>A0ABD2CUI2_VESMC</name>
<accession>A0ABD2CUI2</accession>
<organism evidence="1 2">
    <name type="scientific">Vespula maculifrons</name>
    <name type="common">Eastern yellow jacket</name>
    <name type="synonym">Wasp</name>
    <dbReference type="NCBI Taxonomy" id="7453"/>
    <lineage>
        <taxon>Eukaryota</taxon>
        <taxon>Metazoa</taxon>
        <taxon>Ecdysozoa</taxon>
        <taxon>Arthropoda</taxon>
        <taxon>Hexapoda</taxon>
        <taxon>Insecta</taxon>
        <taxon>Pterygota</taxon>
        <taxon>Neoptera</taxon>
        <taxon>Endopterygota</taxon>
        <taxon>Hymenoptera</taxon>
        <taxon>Apocrita</taxon>
        <taxon>Aculeata</taxon>
        <taxon>Vespoidea</taxon>
        <taxon>Vespidae</taxon>
        <taxon>Vespinae</taxon>
        <taxon>Vespula</taxon>
    </lineage>
</organism>
<gene>
    <name evidence="1" type="ORF">V1477_003413</name>
</gene>
<protein>
    <submittedName>
        <fullName evidence="1">PiggyBac transposable element-derived protein 5-like</fullName>
    </submittedName>
</protein>
<keyword evidence="2" id="KW-1185">Reference proteome</keyword>